<gene>
    <name evidence="3" type="ORF">C9J18_21005</name>
    <name evidence="2" type="ORF">CTM96_20955</name>
</gene>
<keyword evidence="1" id="KW-1133">Transmembrane helix</keyword>
<accession>A0A2T3JB96</accession>
<keyword evidence="1" id="KW-0812">Transmembrane</keyword>
<dbReference type="Proteomes" id="UP000241405">
    <property type="component" value="Unassembled WGS sequence"/>
</dbReference>
<dbReference type="AlphaFoldDB" id="A0A2T3JB96"/>
<dbReference type="RefSeq" id="WP_107305816.1">
    <property type="nucleotide sequence ID" value="NZ_PYMN01000061.1"/>
</dbReference>
<keyword evidence="4" id="KW-1185">Reference proteome</keyword>
<keyword evidence="1" id="KW-0472">Membrane</keyword>
<dbReference type="Proteomes" id="UP000241618">
    <property type="component" value="Unassembled WGS sequence"/>
</dbReference>
<proteinExistence type="predicted"/>
<feature type="transmembrane region" description="Helical" evidence="1">
    <location>
        <begin position="57"/>
        <end position="77"/>
    </location>
</feature>
<organism evidence="3 5">
    <name type="scientific">Photobacterium phosphoreum</name>
    <dbReference type="NCBI Taxonomy" id="659"/>
    <lineage>
        <taxon>Bacteria</taxon>
        <taxon>Pseudomonadati</taxon>
        <taxon>Pseudomonadota</taxon>
        <taxon>Gammaproteobacteria</taxon>
        <taxon>Vibrionales</taxon>
        <taxon>Vibrionaceae</taxon>
        <taxon>Photobacterium</taxon>
    </lineage>
</organism>
<name>A0A2T3JB96_PHOPO</name>
<protein>
    <submittedName>
        <fullName evidence="3">Uncharacterized protein</fullName>
    </submittedName>
</protein>
<evidence type="ECO:0000313" key="2">
    <source>
        <dbReference type="EMBL" id="PSU19609.1"/>
    </source>
</evidence>
<evidence type="ECO:0000313" key="5">
    <source>
        <dbReference type="Proteomes" id="UP000241618"/>
    </source>
</evidence>
<dbReference type="EMBL" id="PYMO01000039">
    <property type="protein sequence ID" value="PSU19609.1"/>
    <property type="molecule type" value="Genomic_DNA"/>
</dbReference>
<sequence length="87" mass="9287">MPGENDMLDRATLAITAGTGVGVGIGATKSAENAQSMLNSSFEQILNGHFTWYGSDIITVVGIGLSIVGIIVTAYRIKLERRRKDAF</sequence>
<evidence type="ECO:0000256" key="1">
    <source>
        <dbReference type="SAM" id="Phobius"/>
    </source>
</evidence>
<evidence type="ECO:0000313" key="3">
    <source>
        <dbReference type="EMBL" id="PSU46146.1"/>
    </source>
</evidence>
<reference evidence="4 5" key="1">
    <citation type="submission" date="2018-03" db="EMBL/GenBank/DDBJ databases">
        <title>Whole genome sequencing of Histamine producing bacteria.</title>
        <authorList>
            <person name="Butler K."/>
        </authorList>
    </citation>
    <scope>NUCLEOTIDE SEQUENCE [LARGE SCALE GENOMIC DNA]</scope>
    <source>
        <strain evidence="3 5">FS-6.1</strain>
        <strain evidence="2 4">FS-6.2</strain>
    </source>
</reference>
<comment type="caution">
    <text evidence="3">The sequence shown here is derived from an EMBL/GenBank/DDBJ whole genome shotgun (WGS) entry which is preliminary data.</text>
</comment>
<dbReference type="EMBL" id="PYMP01000035">
    <property type="protein sequence ID" value="PSU46146.1"/>
    <property type="molecule type" value="Genomic_DNA"/>
</dbReference>
<evidence type="ECO:0000313" key="4">
    <source>
        <dbReference type="Proteomes" id="UP000241405"/>
    </source>
</evidence>